<evidence type="ECO:0000313" key="2">
    <source>
        <dbReference type="EMBL" id="KAH9374740.1"/>
    </source>
</evidence>
<proteinExistence type="predicted"/>
<accession>A0A9J6GJZ2</accession>
<name>A0A9J6GJZ2_HAELO</name>
<dbReference type="Pfam" id="PF01498">
    <property type="entry name" value="HTH_Tnp_Tc3_2"/>
    <property type="match status" value="1"/>
</dbReference>
<dbReference type="AlphaFoldDB" id="A0A9J6GJZ2"/>
<dbReference type="GO" id="GO:0015074">
    <property type="term" value="P:DNA integration"/>
    <property type="evidence" value="ECO:0007669"/>
    <property type="project" value="InterPro"/>
</dbReference>
<reference evidence="2 3" key="1">
    <citation type="journal article" date="2020" name="Cell">
        <title>Large-Scale Comparative Analyses of Tick Genomes Elucidate Their Genetic Diversity and Vector Capacities.</title>
        <authorList>
            <consortium name="Tick Genome and Microbiome Consortium (TIGMIC)"/>
            <person name="Jia N."/>
            <person name="Wang J."/>
            <person name="Shi W."/>
            <person name="Du L."/>
            <person name="Sun Y."/>
            <person name="Zhan W."/>
            <person name="Jiang J.F."/>
            <person name="Wang Q."/>
            <person name="Zhang B."/>
            <person name="Ji P."/>
            <person name="Bell-Sakyi L."/>
            <person name="Cui X.M."/>
            <person name="Yuan T.T."/>
            <person name="Jiang B.G."/>
            <person name="Yang W.F."/>
            <person name="Lam T.T."/>
            <person name="Chang Q.C."/>
            <person name="Ding S.J."/>
            <person name="Wang X.J."/>
            <person name="Zhu J.G."/>
            <person name="Ruan X.D."/>
            <person name="Zhao L."/>
            <person name="Wei J.T."/>
            <person name="Ye R.Z."/>
            <person name="Que T.C."/>
            <person name="Du C.H."/>
            <person name="Zhou Y.H."/>
            <person name="Cheng J.X."/>
            <person name="Dai P.F."/>
            <person name="Guo W.B."/>
            <person name="Han X.H."/>
            <person name="Huang E.J."/>
            <person name="Li L.F."/>
            <person name="Wei W."/>
            <person name="Gao Y.C."/>
            <person name="Liu J.Z."/>
            <person name="Shao H.Z."/>
            <person name="Wang X."/>
            <person name="Wang C.C."/>
            <person name="Yang T.C."/>
            <person name="Huo Q.B."/>
            <person name="Li W."/>
            <person name="Chen H.Y."/>
            <person name="Chen S.E."/>
            <person name="Zhou L.G."/>
            <person name="Ni X.B."/>
            <person name="Tian J.H."/>
            <person name="Sheng Y."/>
            <person name="Liu T."/>
            <person name="Pan Y.S."/>
            <person name="Xia L.Y."/>
            <person name="Li J."/>
            <person name="Zhao F."/>
            <person name="Cao W.C."/>
        </authorList>
    </citation>
    <scope>NUCLEOTIDE SEQUENCE [LARGE SCALE GENOMIC DNA]</scope>
    <source>
        <strain evidence="2">HaeL-2018</strain>
    </source>
</reference>
<feature type="domain" description="Transposase Tc1-like" evidence="1">
    <location>
        <begin position="6"/>
        <end position="62"/>
    </location>
</feature>
<dbReference type="EMBL" id="JABSTR010000007">
    <property type="protein sequence ID" value="KAH9374740.1"/>
    <property type="molecule type" value="Genomic_DNA"/>
</dbReference>
<keyword evidence="3" id="KW-1185">Reference proteome</keyword>
<protein>
    <recommendedName>
        <fullName evidence="1">Transposase Tc1-like domain-containing protein</fullName>
    </recommendedName>
</protein>
<organism evidence="2 3">
    <name type="scientific">Haemaphysalis longicornis</name>
    <name type="common">Bush tick</name>
    <dbReference type="NCBI Taxonomy" id="44386"/>
    <lineage>
        <taxon>Eukaryota</taxon>
        <taxon>Metazoa</taxon>
        <taxon>Ecdysozoa</taxon>
        <taxon>Arthropoda</taxon>
        <taxon>Chelicerata</taxon>
        <taxon>Arachnida</taxon>
        <taxon>Acari</taxon>
        <taxon>Parasitiformes</taxon>
        <taxon>Ixodida</taxon>
        <taxon>Ixodoidea</taxon>
        <taxon>Ixodidae</taxon>
        <taxon>Haemaphysalinae</taxon>
        <taxon>Haemaphysalis</taxon>
    </lineage>
</organism>
<comment type="caution">
    <text evidence="2">The sequence shown here is derived from an EMBL/GenBank/DDBJ whole genome shotgun (WGS) entry which is preliminary data.</text>
</comment>
<dbReference type="OrthoDB" id="6503215at2759"/>
<dbReference type="VEuPathDB" id="VectorBase:HLOH_053521"/>
<evidence type="ECO:0000313" key="3">
    <source>
        <dbReference type="Proteomes" id="UP000821853"/>
    </source>
</evidence>
<dbReference type="InterPro" id="IPR002492">
    <property type="entry name" value="Transposase_Tc1-like"/>
</dbReference>
<dbReference type="Proteomes" id="UP000821853">
    <property type="component" value="Chromosome 5"/>
</dbReference>
<sequence>MVHNEDRLILATAVDNPFLSTREIPDMLGLDVSAQLIRSILHDVDIKGRMAAEKTQLEAKHWD</sequence>
<evidence type="ECO:0000259" key="1">
    <source>
        <dbReference type="Pfam" id="PF01498"/>
    </source>
</evidence>
<dbReference type="GO" id="GO:0003677">
    <property type="term" value="F:DNA binding"/>
    <property type="evidence" value="ECO:0007669"/>
    <property type="project" value="InterPro"/>
</dbReference>
<gene>
    <name evidence="2" type="ORF">HPB48_021192</name>
</gene>
<dbReference type="GO" id="GO:0006313">
    <property type="term" value="P:DNA transposition"/>
    <property type="evidence" value="ECO:0007669"/>
    <property type="project" value="InterPro"/>
</dbReference>